<keyword evidence="1" id="KW-0472">Membrane</keyword>
<keyword evidence="1" id="KW-0812">Transmembrane</keyword>
<reference evidence="2" key="1">
    <citation type="submission" date="2019-03" db="EMBL/GenBank/DDBJ databases">
        <title>Single cell metagenomics reveals metabolic interactions within the superorganism composed of flagellate Streblomastix strix and complex community of Bacteroidetes bacteria on its surface.</title>
        <authorList>
            <person name="Treitli S.C."/>
            <person name="Kolisko M."/>
            <person name="Husnik F."/>
            <person name="Keeling P."/>
            <person name="Hampl V."/>
        </authorList>
    </citation>
    <scope>NUCLEOTIDE SEQUENCE</scope>
    <source>
        <strain evidence="2">STM</strain>
    </source>
</reference>
<name>A0A5J4QPJ6_9ZZZZ</name>
<evidence type="ECO:0000313" key="2">
    <source>
        <dbReference type="EMBL" id="KAA6322991.1"/>
    </source>
</evidence>
<comment type="caution">
    <text evidence="2">The sequence shown here is derived from an EMBL/GenBank/DDBJ whole genome shotgun (WGS) entry which is preliminary data.</text>
</comment>
<gene>
    <name evidence="2" type="ORF">EZS27_027527</name>
</gene>
<evidence type="ECO:0008006" key="3">
    <source>
        <dbReference type="Google" id="ProtNLM"/>
    </source>
</evidence>
<feature type="transmembrane region" description="Helical" evidence="1">
    <location>
        <begin position="20"/>
        <end position="41"/>
    </location>
</feature>
<sequence length="125" mass="14548">MIKQILKQIWNERRSNAWLWAELLLVSVVLWVIVDCGYVTLRVYLQPHGFNIEHTYQLYFNELNLKSSNYIPADRKTGTFGEDFWQQPNGSGIIPMLNLSVLPCFPLHTMKLALVIISLTTLFHL</sequence>
<accession>A0A5J4QPJ6</accession>
<dbReference type="AlphaFoldDB" id="A0A5J4QPJ6"/>
<organism evidence="2">
    <name type="scientific">termite gut metagenome</name>
    <dbReference type="NCBI Taxonomy" id="433724"/>
    <lineage>
        <taxon>unclassified sequences</taxon>
        <taxon>metagenomes</taxon>
        <taxon>organismal metagenomes</taxon>
    </lineage>
</organism>
<protein>
    <recommendedName>
        <fullName evidence="3">ABC transporter permease</fullName>
    </recommendedName>
</protein>
<keyword evidence="1" id="KW-1133">Transmembrane helix</keyword>
<evidence type="ECO:0000256" key="1">
    <source>
        <dbReference type="SAM" id="Phobius"/>
    </source>
</evidence>
<dbReference type="EMBL" id="SNRY01002908">
    <property type="protein sequence ID" value="KAA6322991.1"/>
    <property type="molecule type" value="Genomic_DNA"/>
</dbReference>
<proteinExistence type="predicted"/>